<gene>
    <name evidence="1" type="ORF">B9L19_11405</name>
</gene>
<evidence type="ECO:0000313" key="1">
    <source>
        <dbReference type="EMBL" id="OXB86152.1"/>
    </source>
</evidence>
<organism evidence="1 2">
    <name type="scientific">Geobacillus thermocatenulatus</name>
    <dbReference type="NCBI Taxonomy" id="33938"/>
    <lineage>
        <taxon>Bacteria</taxon>
        <taxon>Bacillati</taxon>
        <taxon>Bacillota</taxon>
        <taxon>Bacilli</taxon>
        <taxon>Bacillales</taxon>
        <taxon>Anoxybacillaceae</taxon>
        <taxon>Geobacillus</taxon>
        <taxon>Geobacillus thermoleovorans group</taxon>
    </lineage>
</organism>
<keyword evidence="2" id="KW-1185">Reference proteome</keyword>
<protein>
    <submittedName>
        <fullName evidence="1">Uncharacterized protein</fullName>
    </submittedName>
</protein>
<evidence type="ECO:0000313" key="2">
    <source>
        <dbReference type="Proteomes" id="UP000198378"/>
    </source>
</evidence>
<sequence>MVSIVAYTFYSIVSERSGIRLMDADWSDQWGWIVVQRSRRRLECVANGTILHPDVSVRFPIIRWVDSERFLLADARSDGKLDFLSAIEFLGADG</sequence>
<comment type="caution">
    <text evidence="1">The sequence shown here is derived from an EMBL/GenBank/DDBJ whole genome shotgun (WGS) entry which is preliminary data.</text>
</comment>
<reference evidence="1 2" key="1">
    <citation type="submission" date="2017-05" db="EMBL/GenBank/DDBJ databases">
        <title>The genome sequence of Geobacillus thermocatenulatus DSM 730.</title>
        <authorList>
            <person name="Ramaloko W.T."/>
            <person name="Koen N."/>
            <person name="Polliack S."/>
            <person name="Aliyu H."/>
            <person name="Lebre P."/>
            <person name="Mohr T."/>
            <person name="Oswald F."/>
            <person name="Zwick M."/>
            <person name="Neumann A."/>
            <person name="Syldatk C."/>
            <person name="Cowan D."/>
            <person name="De Maayer P."/>
        </authorList>
    </citation>
    <scope>NUCLEOTIDE SEQUENCE [LARGE SCALE GENOMIC DNA]</scope>
    <source>
        <strain evidence="1 2">BGSC 93A1</strain>
    </source>
</reference>
<accession>A0A226Q3F4</accession>
<dbReference type="EMBL" id="NEWK01000002">
    <property type="protein sequence ID" value="OXB86152.1"/>
    <property type="molecule type" value="Genomic_DNA"/>
</dbReference>
<proteinExistence type="predicted"/>
<dbReference type="KEGG" id="gtm:GT3921_12435"/>
<name>A0A226Q3F4_9BACL</name>
<dbReference type="AlphaFoldDB" id="A0A226Q3F4"/>
<dbReference type="Proteomes" id="UP000198378">
    <property type="component" value="Unassembled WGS sequence"/>
</dbReference>